<evidence type="ECO:0000313" key="3">
    <source>
        <dbReference type="Proteomes" id="UP000794436"/>
    </source>
</evidence>
<dbReference type="InterPro" id="IPR025340">
    <property type="entry name" value="DUF4246"/>
</dbReference>
<proteinExistence type="predicted"/>
<reference evidence="2" key="1">
    <citation type="submission" date="2019-03" db="EMBL/GenBank/DDBJ databases">
        <title>Long read genome sequence of the mycoparasitic Pythium oligandrum ATCC 38472 isolated from sugarbeet rhizosphere.</title>
        <authorList>
            <person name="Gaulin E."/>
        </authorList>
    </citation>
    <scope>NUCLEOTIDE SEQUENCE</scope>
    <source>
        <strain evidence="2">ATCC 38472_TT</strain>
    </source>
</reference>
<dbReference type="EMBL" id="SPLM01000038">
    <property type="protein sequence ID" value="TMW64923.1"/>
    <property type="molecule type" value="Genomic_DNA"/>
</dbReference>
<dbReference type="AlphaFoldDB" id="A0A8K1CL23"/>
<name>A0A8K1CL23_PYTOL</name>
<dbReference type="PANTHER" id="PTHR33119:SF1">
    <property type="entry name" value="FE2OG DIOXYGENASE DOMAIN-CONTAINING PROTEIN"/>
    <property type="match status" value="1"/>
</dbReference>
<organism evidence="2 3">
    <name type="scientific">Pythium oligandrum</name>
    <name type="common">Mycoparasitic fungus</name>
    <dbReference type="NCBI Taxonomy" id="41045"/>
    <lineage>
        <taxon>Eukaryota</taxon>
        <taxon>Sar</taxon>
        <taxon>Stramenopiles</taxon>
        <taxon>Oomycota</taxon>
        <taxon>Peronosporomycetes</taxon>
        <taxon>Pythiales</taxon>
        <taxon>Pythiaceae</taxon>
        <taxon>Pythium</taxon>
    </lineage>
</organism>
<evidence type="ECO:0000259" key="1">
    <source>
        <dbReference type="Pfam" id="PF14033"/>
    </source>
</evidence>
<keyword evidence="3" id="KW-1185">Reference proteome</keyword>
<dbReference type="OrthoDB" id="59491at2759"/>
<dbReference type="PANTHER" id="PTHR33119">
    <property type="entry name" value="IFI3P"/>
    <property type="match status" value="1"/>
</dbReference>
<accession>A0A8K1CL23</accession>
<sequence length="693" mass="78957">MVSFRGRIFIPDHGYAPRTLLELHLRAGIGSILSKPLWWVKWQCNEGGIRDKWLGELEELVVQQTLYWTTKNWENDELSRVLMDKFNGLPESGDEERRTFIEKACAHIDYNFIWHEDWWEEEEITDEMREAETEDEFTEANEQKESYGQILWYFLLVLLNRQVKSLVEENEALPDGPDFGTDDSIESTRDLIYQVRQGHVTKESFLTWCEDGDARTQIMDGLWFHVERVIEELDAIRECVATTLEQVIAENNLKDANVSGFISPGPVPETWMSDSIIPSDLKTKFTDEVRVLEDIPDADMDWHPGSDNQVLDLMHPSLYCCVFGKTMAVGEVMSPRNSTPSTSTVPTALEQMQSIIFSGKEAAENKHRGEAKYQWIPSDFAVNAEGHVQILSYINNLHPVKFESMYESIASIFEKFVPMFDKVLSCLANERSPSPLIKIPNLYDRDSTNEIPARPNAPEILQLQPDASTPYSLKGTSVQVIVKIAEIHLTPEKPAYPGGSWHIEGSDAEQIVSTGIYYFGCENITESKLSFRVIVQEPSYQQCDYLGIAATYGLENEERLVQNLGAAVAREDRCVVFPNTLQHKVEAFELADKTKPGVRKILAFFLVDPTKQIPSTATIPPQQADWVQAAQQPILSGLPQLPEEVLQTQMRQLLDSGMTLEQAKQYRLELMDERRPVRGADDAYELFFSLCEH</sequence>
<gene>
    <name evidence="2" type="ORF">Poli38472_009090</name>
</gene>
<dbReference type="InterPro" id="IPR049192">
    <property type="entry name" value="DUF4246_C"/>
</dbReference>
<comment type="caution">
    <text evidence="2">The sequence shown here is derived from an EMBL/GenBank/DDBJ whole genome shotgun (WGS) entry which is preliminary data.</text>
</comment>
<feature type="domain" description="DUF4246" evidence="1">
    <location>
        <begin position="269"/>
        <end position="628"/>
    </location>
</feature>
<dbReference type="Proteomes" id="UP000794436">
    <property type="component" value="Unassembled WGS sequence"/>
</dbReference>
<evidence type="ECO:0000313" key="2">
    <source>
        <dbReference type="EMBL" id="TMW64923.1"/>
    </source>
</evidence>
<dbReference type="Pfam" id="PF14033">
    <property type="entry name" value="DUF4246"/>
    <property type="match status" value="1"/>
</dbReference>
<protein>
    <recommendedName>
        <fullName evidence="1">DUF4246 domain-containing protein</fullName>
    </recommendedName>
</protein>